<proteinExistence type="predicted"/>
<name>A0ABX7L9B1_9BACL</name>
<accession>A0ABX7L9B1</accession>
<dbReference type="Proteomes" id="UP000663452">
    <property type="component" value="Chromosome"/>
</dbReference>
<reference evidence="2 3" key="1">
    <citation type="submission" date="2021-02" db="EMBL/GenBank/DDBJ databases">
        <title>Paenibacillus tianjinensis sp. nov.</title>
        <authorList>
            <person name="Liu H."/>
        </authorList>
    </citation>
    <scope>NUCLEOTIDE SEQUENCE [LARGE SCALE GENOMIC DNA]</scope>
    <source>
        <strain evidence="2 3">TB2019</strain>
    </source>
</reference>
<keyword evidence="1" id="KW-0812">Transmembrane</keyword>
<evidence type="ECO:0000313" key="2">
    <source>
        <dbReference type="EMBL" id="QSF43303.1"/>
    </source>
</evidence>
<keyword evidence="3" id="KW-1185">Reference proteome</keyword>
<dbReference type="RefSeq" id="WP_206100941.1">
    <property type="nucleotide sequence ID" value="NZ_CP070969.1"/>
</dbReference>
<evidence type="ECO:0008006" key="4">
    <source>
        <dbReference type="Google" id="ProtNLM"/>
    </source>
</evidence>
<keyword evidence="1" id="KW-0472">Membrane</keyword>
<protein>
    <recommendedName>
        <fullName evidence="4">DUF4760 domain-containing protein</fullName>
    </recommendedName>
</protein>
<evidence type="ECO:0000256" key="1">
    <source>
        <dbReference type="SAM" id="Phobius"/>
    </source>
</evidence>
<organism evidence="2 3">
    <name type="scientific">Paenibacillus tianjinensis</name>
    <dbReference type="NCBI Taxonomy" id="2810347"/>
    <lineage>
        <taxon>Bacteria</taxon>
        <taxon>Bacillati</taxon>
        <taxon>Bacillota</taxon>
        <taxon>Bacilli</taxon>
        <taxon>Bacillales</taxon>
        <taxon>Paenibacillaceae</taxon>
        <taxon>Paenibacillus</taxon>
    </lineage>
</organism>
<sequence length="197" mass="22997">MPANVIDNLQQYAQIVSPLITAMTLIFVIFNVNRSQKKSRQNDEEKFKRDLNLKASDEMIEAISSLRHSCGYYFSLNHLRDEINNEASLTEFIYHINGCIKLIDEALMILQTRFYQRKIILDQYDSDVESVYVLGCLISSSLCDIKKWYTIDVGHTDQEIMDKEEKLLGYVYETVDQLNAMQTNIQNQFLGKLYEKQ</sequence>
<keyword evidence="1" id="KW-1133">Transmembrane helix</keyword>
<dbReference type="EMBL" id="CP070969">
    <property type="protein sequence ID" value="QSF43303.1"/>
    <property type="molecule type" value="Genomic_DNA"/>
</dbReference>
<gene>
    <name evidence="2" type="ORF">JRJ22_18725</name>
</gene>
<feature type="transmembrane region" description="Helical" evidence="1">
    <location>
        <begin position="12"/>
        <end position="32"/>
    </location>
</feature>
<evidence type="ECO:0000313" key="3">
    <source>
        <dbReference type="Proteomes" id="UP000663452"/>
    </source>
</evidence>